<dbReference type="AlphaFoldDB" id="F4L5B5"/>
<reference key="2">
    <citation type="submission" date="2011-04" db="EMBL/GenBank/DDBJ databases">
        <title>Complete sequence of chromosome of Haliscomenobacter hydrossis DSM 1100.</title>
        <authorList>
            <consortium name="US DOE Joint Genome Institute (JGI-PGF)"/>
            <person name="Lucas S."/>
            <person name="Han J."/>
            <person name="Lapidus A."/>
            <person name="Bruce D."/>
            <person name="Goodwin L."/>
            <person name="Pitluck S."/>
            <person name="Peters L."/>
            <person name="Kyrpides N."/>
            <person name="Mavromatis K."/>
            <person name="Ivanova N."/>
            <person name="Ovchinnikova G."/>
            <person name="Pagani I."/>
            <person name="Daligault H."/>
            <person name="Detter J.C."/>
            <person name="Han C."/>
            <person name="Land M."/>
            <person name="Hauser L."/>
            <person name="Markowitz V."/>
            <person name="Cheng J.-F."/>
            <person name="Hugenholtz P."/>
            <person name="Woyke T."/>
            <person name="Wu D."/>
            <person name="Verbarg S."/>
            <person name="Frueling A."/>
            <person name="Brambilla E."/>
            <person name="Klenk H.-P."/>
            <person name="Eisen J.A."/>
        </authorList>
    </citation>
    <scope>NUCLEOTIDE SEQUENCE</scope>
    <source>
        <strain>DSM 1100</strain>
    </source>
</reference>
<sequence>MKKFNRIKAVLAEKDKTAIWLAEQVGRDRSTVSRWCTNDMQPPLEVLYQIAEILAVDVCVLLVRKDNKED</sequence>
<dbReference type="Gene3D" id="1.10.260.40">
    <property type="entry name" value="lambda repressor-like DNA-binding domains"/>
    <property type="match status" value="1"/>
</dbReference>
<dbReference type="InterPro" id="IPR010982">
    <property type="entry name" value="Lambda_DNA-bd_dom_sf"/>
</dbReference>
<dbReference type="Pfam" id="PF01381">
    <property type="entry name" value="HTH_3"/>
    <property type="match status" value="1"/>
</dbReference>
<dbReference type="HOGENOM" id="CLU_066192_52_0_10"/>
<dbReference type="eggNOG" id="COG1476">
    <property type="taxonomic scope" value="Bacteria"/>
</dbReference>
<dbReference type="Proteomes" id="UP000008461">
    <property type="component" value="Chromosome"/>
</dbReference>
<dbReference type="KEGG" id="hhy:Halhy_1910"/>
<dbReference type="CDD" id="cd00093">
    <property type="entry name" value="HTH_XRE"/>
    <property type="match status" value="1"/>
</dbReference>
<dbReference type="EMBL" id="CP002691">
    <property type="protein sequence ID" value="AEE49795.1"/>
    <property type="molecule type" value="Genomic_DNA"/>
</dbReference>
<dbReference type="SUPFAM" id="SSF47413">
    <property type="entry name" value="lambda repressor-like DNA-binding domains"/>
    <property type="match status" value="1"/>
</dbReference>
<name>F4L5B5_HALH1</name>
<dbReference type="RefSeq" id="WP_013764348.1">
    <property type="nucleotide sequence ID" value="NC_015510.1"/>
</dbReference>
<evidence type="ECO:0000313" key="3">
    <source>
        <dbReference type="Proteomes" id="UP000008461"/>
    </source>
</evidence>
<feature type="domain" description="HTH cro/C1-type" evidence="1">
    <location>
        <begin position="7"/>
        <end position="61"/>
    </location>
</feature>
<organism evidence="2 3">
    <name type="scientific">Haliscomenobacter hydrossis (strain ATCC 27775 / DSM 1100 / LMG 10767 / O)</name>
    <dbReference type="NCBI Taxonomy" id="760192"/>
    <lineage>
        <taxon>Bacteria</taxon>
        <taxon>Pseudomonadati</taxon>
        <taxon>Bacteroidota</taxon>
        <taxon>Saprospiria</taxon>
        <taxon>Saprospirales</taxon>
        <taxon>Haliscomenobacteraceae</taxon>
        <taxon>Haliscomenobacter</taxon>
    </lineage>
</organism>
<gene>
    <name evidence="2" type="ordered locus">Halhy_1910</name>
</gene>
<protein>
    <submittedName>
        <fullName evidence="2">Helix-turn-helix domain protein</fullName>
    </submittedName>
</protein>
<dbReference type="SMART" id="SM00530">
    <property type="entry name" value="HTH_XRE"/>
    <property type="match status" value="1"/>
</dbReference>
<proteinExistence type="predicted"/>
<accession>F4L5B5</accession>
<dbReference type="PROSITE" id="PS50943">
    <property type="entry name" value="HTH_CROC1"/>
    <property type="match status" value="1"/>
</dbReference>
<dbReference type="OrthoDB" id="7865033at2"/>
<dbReference type="InterPro" id="IPR001387">
    <property type="entry name" value="Cro/C1-type_HTH"/>
</dbReference>
<evidence type="ECO:0000313" key="2">
    <source>
        <dbReference type="EMBL" id="AEE49795.1"/>
    </source>
</evidence>
<keyword evidence="3" id="KW-1185">Reference proteome</keyword>
<dbReference type="GO" id="GO:0003677">
    <property type="term" value="F:DNA binding"/>
    <property type="evidence" value="ECO:0007669"/>
    <property type="project" value="InterPro"/>
</dbReference>
<reference evidence="2 3" key="1">
    <citation type="journal article" date="2011" name="Stand. Genomic Sci.">
        <title>Complete genome sequence of Haliscomenobacter hydrossis type strain (O).</title>
        <authorList>
            <consortium name="US DOE Joint Genome Institute (JGI-PGF)"/>
            <person name="Daligault H."/>
            <person name="Lapidus A."/>
            <person name="Zeytun A."/>
            <person name="Nolan M."/>
            <person name="Lucas S."/>
            <person name="Del Rio T.G."/>
            <person name="Tice H."/>
            <person name="Cheng J.F."/>
            <person name="Tapia R."/>
            <person name="Han C."/>
            <person name="Goodwin L."/>
            <person name="Pitluck S."/>
            <person name="Liolios K."/>
            <person name="Pagani I."/>
            <person name="Ivanova N."/>
            <person name="Huntemann M."/>
            <person name="Mavromatis K."/>
            <person name="Mikhailova N."/>
            <person name="Pati A."/>
            <person name="Chen A."/>
            <person name="Palaniappan K."/>
            <person name="Land M."/>
            <person name="Hauser L."/>
            <person name="Brambilla E.M."/>
            <person name="Rohde M."/>
            <person name="Verbarg S."/>
            <person name="Goker M."/>
            <person name="Bristow J."/>
            <person name="Eisen J.A."/>
            <person name="Markowitz V."/>
            <person name="Hugenholtz P."/>
            <person name="Kyrpides N.C."/>
            <person name="Klenk H.P."/>
            <person name="Woyke T."/>
        </authorList>
    </citation>
    <scope>NUCLEOTIDE SEQUENCE [LARGE SCALE GENOMIC DNA]</scope>
    <source>
        <strain evidence="3">ATCC 27775 / DSM 1100 / LMG 10767 / O</strain>
    </source>
</reference>
<dbReference type="STRING" id="760192.Halhy_1910"/>
<evidence type="ECO:0000259" key="1">
    <source>
        <dbReference type="PROSITE" id="PS50943"/>
    </source>
</evidence>